<dbReference type="AlphaFoldDB" id="A0A2T5GU23"/>
<accession>A0A2T5GU23</accession>
<dbReference type="Pfam" id="PF06892">
    <property type="entry name" value="Phage_CP76"/>
    <property type="match status" value="1"/>
</dbReference>
<dbReference type="EMBL" id="QAOG01000001">
    <property type="protein sequence ID" value="PTQ62819.1"/>
    <property type="molecule type" value="Genomic_DNA"/>
</dbReference>
<evidence type="ECO:0000313" key="2">
    <source>
        <dbReference type="Proteomes" id="UP000244189"/>
    </source>
</evidence>
<protein>
    <submittedName>
        <fullName evidence="1">Uncharacterized protein</fullName>
    </submittedName>
</protein>
<organism evidence="1 2">
    <name type="scientific">Sphingomonas aurantiaca</name>
    <dbReference type="NCBI Taxonomy" id="185949"/>
    <lineage>
        <taxon>Bacteria</taxon>
        <taxon>Pseudomonadati</taxon>
        <taxon>Pseudomonadota</taxon>
        <taxon>Alphaproteobacteria</taxon>
        <taxon>Sphingomonadales</taxon>
        <taxon>Sphingomonadaceae</taxon>
        <taxon>Sphingomonas</taxon>
    </lineage>
</organism>
<proteinExistence type="predicted"/>
<comment type="caution">
    <text evidence="1">The sequence shown here is derived from an EMBL/GenBank/DDBJ whole genome shotgun (WGS) entry which is preliminary data.</text>
</comment>
<dbReference type="GO" id="GO:0003677">
    <property type="term" value="F:DNA binding"/>
    <property type="evidence" value="ECO:0007669"/>
    <property type="project" value="InterPro"/>
</dbReference>
<sequence length="168" mass="17649">MGDVQLPVAERRLAEATKRAVQAAGGGKVCEDETGLSDTRISCFCSKNDRASISIRNAVRIDGIGAREDGHPHILSAMASLLGAVVIMLPERDEAEPCLRTGVMALSIEVGDVSRAVSDALAGTGEDGAKVTPREAQAALDHIADLERATAKLRYQLEHIGSPPEAPP</sequence>
<dbReference type="Proteomes" id="UP000244189">
    <property type="component" value="Unassembled WGS sequence"/>
</dbReference>
<reference evidence="1 2" key="1">
    <citation type="submission" date="2018-04" db="EMBL/GenBank/DDBJ databases">
        <title>Genomic Encyclopedia of Type Strains, Phase III (KMG-III): the genomes of soil and plant-associated and newly described type strains.</title>
        <authorList>
            <person name="Whitman W."/>
        </authorList>
    </citation>
    <scope>NUCLEOTIDE SEQUENCE [LARGE SCALE GENOMIC DNA]</scope>
    <source>
        <strain evidence="1 2">MA101b</strain>
    </source>
</reference>
<gene>
    <name evidence="1" type="ORF">C8J26_1103</name>
</gene>
<name>A0A2T5GU23_9SPHN</name>
<dbReference type="InterPro" id="IPR009679">
    <property type="entry name" value="Phage_186_CII-like"/>
</dbReference>
<keyword evidence="2" id="KW-1185">Reference proteome</keyword>
<evidence type="ECO:0000313" key="1">
    <source>
        <dbReference type="EMBL" id="PTQ62819.1"/>
    </source>
</evidence>